<organism evidence="10 11">
    <name type="scientific">Microlunatus parietis</name>
    <dbReference type="NCBI Taxonomy" id="682979"/>
    <lineage>
        <taxon>Bacteria</taxon>
        <taxon>Bacillati</taxon>
        <taxon>Actinomycetota</taxon>
        <taxon>Actinomycetes</taxon>
        <taxon>Propionibacteriales</taxon>
        <taxon>Propionibacteriaceae</taxon>
        <taxon>Microlunatus</taxon>
    </lineage>
</organism>
<feature type="transmembrane region" description="Helical" evidence="7">
    <location>
        <begin position="334"/>
        <end position="351"/>
    </location>
</feature>
<reference evidence="10 11" key="1">
    <citation type="submission" date="2020-07" db="EMBL/GenBank/DDBJ databases">
        <title>Sequencing the genomes of 1000 actinobacteria strains.</title>
        <authorList>
            <person name="Klenk H.-P."/>
        </authorList>
    </citation>
    <scope>NUCLEOTIDE SEQUENCE [LARGE SCALE GENOMIC DNA]</scope>
    <source>
        <strain evidence="10 11">DSM 22083</strain>
    </source>
</reference>
<dbReference type="PANTHER" id="PTHR34390:SF2">
    <property type="entry name" value="SUCCINATE TRANSPORTER SUBUNIT YJJP-RELATED"/>
    <property type="match status" value="1"/>
</dbReference>
<feature type="transmembrane region" description="Helical" evidence="7">
    <location>
        <begin position="358"/>
        <end position="379"/>
    </location>
</feature>
<feature type="transmembrane region" description="Helical" evidence="7">
    <location>
        <begin position="186"/>
        <end position="205"/>
    </location>
</feature>
<dbReference type="PANTHER" id="PTHR34390">
    <property type="entry name" value="UPF0442 PROTEIN YJJB-RELATED"/>
    <property type="match status" value="1"/>
</dbReference>
<feature type="domain" description="Threonine/Serine exporter ThrE" evidence="9">
    <location>
        <begin position="290"/>
        <end position="411"/>
    </location>
</feature>
<feature type="transmembrane region" description="Helical" evidence="7">
    <location>
        <begin position="211"/>
        <end position="232"/>
    </location>
</feature>
<evidence type="ECO:0000259" key="9">
    <source>
        <dbReference type="Pfam" id="PF12821"/>
    </source>
</evidence>
<feature type="domain" description="Threonine/serine exporter-like N-terminal" evidence="8">
    <location>
        <begin position="22"/>
        <end position="263"/>
    </location>
</feature>
<proteinExistence type="inferred from homology"/>
<evidence type="ECO:0000313" key="10">
    <source>
        <dbReference type="EMBL" id="NYE73288.1"/>
    </source>
</evidence>
<dbReference type="GO" id="GO:0015744">
    <property type="term" value="P:succinate transport"/>
    <property type="evidence" value="ECO:0007669"/>
    <property type="project" value="TreeGrafter"/>
</dbReference>
<keyword evidence="3 7" id="KW-0812">Transmembrane</keyword>
<dbReference type="AlphaFoldDB" id="A0A7Y9LDW3"/>
<comment type="similarity">
    <text evidence="6">Belongs to the ThrE exporter (TC 2.A.79) family.</text>
</comment>
<feature type="transmembrane region" description="Helical" evidence="7">
    <location>
        <begin position="308"/>
        <end position="328"/>
    </location>
</feature>
<comment type="subcellular location">
    <subcellularLocation>
        <location evidence="1">Cell membrane</location>
        <topology evidence="1">Multi-pass membrane protein</topology>
    </subcellularLocation>
</comment>
<feature type="transmembrane region" description="Helical" evidence="7">
    <location>
        <begin position="283"/>
        <end position="301"/>
    </location>
</feature>
<comment type="caution">
    <text evidence="10">The sequence shown here is derived from an EMBL/GenBank/DDBJ whole genome shotgun (WGS) entry which is preliminary data.</text>
</comment>
<evidence type="ECO:0000256" key="4">
    <source>
        <dbReference type="ARBA" id="ARBA00022989"/>
    </source>
</evidence>
<evidence type="ECO:0000256" key="3">
    <source>
        <dbReference type="ARBA" id="ARBA00022692"/>
    </source>
</evidence>
<keyword evidence="5 7" id="KW-0472">Membrane</keyword>
<evidence type="ECO:0000259" key="8">
    <source>
        <dbReference type="Pfam" id="PF06738"/>
    </source>
</evidence>
<evidence type="ECO:0000256" key="5">
    <source>
        <dbReference type="ARBA" id="ARBA00023136"/>
    </source>
</evidence>
<dbReference type="Pfam" id="PF12821">
    <property type="entry name" value="ThrE_2"/>
    <property type="match status" value="1"/>
</dbReference>
<dbReference type="InterPro" id="IPR050539">
    <property type="entry name" value="ThrE_Dicarb/AminoAcid_Exp"/>
</dbReference>
<accession>A0A7Y9LDW3</accession>
<dbReference type="InterPro" id="IPR010619">
    <property type="entry name" value="ThrE-like_N"/>
</dbReference>
<dbReference type="Proteomes" id="UP000569914">
    <property type="component" value="Unassembled WGS sequence"/>
</dbReference>
<evidence type="ECO:0000256" key="6">
    <source>
        <dbReference type="ARBA" id="ARBA00034125"/>
    </source>
</evidence>
<sequence length="448" mass="46504">MSLARADQPDEDRTAETIKALDLALRVGEALLANGAGAADVAATMDSILRHLGLAGADVDVTFTALVVAHQESPDEPTLVRRRNVAQRDVDYEDLTRVDHLVKALLLDRIDRDRARDELAQITSSGHQRPRWAVTVGWGVLALGIAMLLGGGPLVMIIALVTSIAVERLQRLMTVGRLPSFYQQMAGGLLATLLAVGLAATPLPLDPSVVVSANITVLLAGLGLIGAAQDALTGFYITANARLLEVMLSTAGIIVGVSGGITVGRLIGVDLTLVPGAAGLAEAPWVLSGAAICAMAFGYVAYTPLRALLPIGLIAGAGEVIYSVLLAVGLGRPWAAAVAAVGIGVVAYGVAGRVRVPPLAIVVCGITPFLPGLSIYRALTLFTAGDSGGVVDLVTAGAVAIALASGVILGEYIAQPVRREARKLERRLSGPRLVGPLRIRTLKRDQKR</sequence>
<dbReference type="EMBL" id="JACCBU010000001">
    <property type="protein sequence ID" value="NYE73288.1"/>
    <property type="molecule type" value="Genomic_DNA"/>
</dbReference>
<feature type="transmembrane region" description="Helical" evidence="7">
    <location>
        <begin position="391"/>
        <end position="414"/>
    </location>
</feature>
<dbReference type="InterPro" id="IPR024528">
    <property type="entry name" value="ThrE_2"/>
</dbReference>
<dbReference type="GO" id="GO:0005886">
    <property type="term" value="C:plasma membrane"/>
    <property type="evidence" value="ECO:0007669"/>
    <property type="project" value="UniProtKB-SubCell"/>
</dbReference>
<dbReference type="RefSeq" id="WP_179754673.1">
    <property type="nucleotide sequence ID" value="NZ_JACCBU010000001.1"/>
</dbReference>
<protein>
    <submittedName>
        <fullName evidence="10">Uncharacterized membrane protein YjjP (DUF1212 family)</fullName>
    </submittedName>
</protein>
<keyword evidence="4 7" id="KW-1133">Transmembrane helix</keyword>
<keyword evidence="11" id="KW-1185">Reference proteome</keyword>
<keyword evidence="2" id="KW-1003">Cell membrane</keyword>
<evidence type="ECO:0000256" key="7">
    <source>
        <dbReference type="SAM" id="Phobius"/>
    </source>
</evidence>
<name>A0A7Y9LDW3_9ACTN</name>
<evidence type="ECO:0000256" key="2">
    <source>
        <dbReference type="ARBA" id="ARBA00022475"/>
    </source>
</evidence>
<feature type="transmembrane region" description="Helical" evidence="7">
    <location>
        <begin position="244"/>
        <end position="263"/>
    </location>
</feature>
<dbReference type="Pfam" id="PF06738">
    <property type="entry name" value="ThrE"/>
    <property type="match status" value="1"/>
</dbReference>
<evidence type="ECO:0000313" key="11">
    <source>
        <dbReference type="Proteomes" id="UP000569914"/>
    </source>
</evidence>
<evidence type="ECO:0000256" key="1">
    <source>
        <dbReference type="ARBA" id="ARBA00004651"/>
    </source>
</evidence>
<gene>
    <name evidence="10" type="ORF">BKA15_004617</name>
</gene>
<feature type="transmembrane region" description="Helical" evidence="7">
    <location>
        <begin position="138"/>
        <end position="166"/>
    </location>
</feature>
<dbReference type="GO" id="GO:0022857">
    <property type="term" value="F:transmembrane transporter activity"/>
    <property type="evidence" value="ECO:0007669"/>
    <property type="project" value="InterPro"/>
</dbReference>